<dbReference type="GO" id="GO:0051536">
    <property type="term" value="F:iron-sulfur cluster binding"/>
    <property type="evidence" value="ECO:0007669"/>
    <property type="project" value="UniProtKB-KW"/>
</dbReference>
<dbReference type="GO" id="GO:0030976">
    <property type="term" value="F:thiamine pyrophosphate binding"/>
    <property type="evidence" value="ECO:0007669"/>
    <property type="project" value="InterPro"/>
</dbReference>
<dbReference type="Pfam" id="PF02775">
    <property type="entry name" value="TPP_enzyme_C"/>
    <property type="match status" value="1"/>
</dbReference>
<dbReference type="RefSeq" id="WP_115892299.1">
    <property type="nucleotide sequence ID" value="NZ_QREL01000001.1"/>
</dbReference>
<accession>A0A371NE85</accession>
<dbReference type="GO" id="GO:0045333">
    <property type="term" value="P:cellular respiration"/>
    <property type="evidence" value="ECO:0007669"/>
    <property type="project" value="UniProtKB-ARBA"/>
</dbReference>
<feature type="domain" description="Thiamine pyrophosphate enzyme TPP-binding" evidence="10">
    <location>
        <begin position="53"/>
        <end position="194"/>
    </location>
</feature>
<evidence type="ECO:0000256" key="9">
    <source>
        <dbReference type="ARBA" id="ARBA00023052"/>
    </source>
</evidence>
<evidence type="ECO:0000256" key="3">
    <source>
        <dbReference type="ARBA" id="ARBA00001966"/>
    </source>
</evidence>
<dbReference type="Proteomes" id="UP000256864">
    <property type="component" value="Unassembled WGS sequence"/>
</dbReference>
<dbReference type="InterPro" id="IPR051457">
    <property type="entry name" value="2-oxoacid:Fd_oxidoreductase"/>
</dbReference>
<evidence type="ECO:0000256" key="6">
    <source>
        <dbReference type="ARBA" id="ARBA00023002"/>
    </source>
</evidence>
<evidence type="ECO:0000259" key="11">
    <source>
        <dbReference type="Pfam" id="PF12367"/>
    </source>
</evidence>
<keyword evidence="13" id="KW-1185">Reference proteome</keyword>
<dbReference type="GO" id="GO:0006082">
    <property type="term" value="P:organic acid metabolic process"/>
    <property type="evidence" value="ECO:0007669"/>
    <property type="project" value="UniProtKB-ARBA"/>
</dbReference>
<dbReference type="InterPro" id="IPR032686">
    <property type="entry name" value="PFO_beta_C"/>
</dbReference>
<evidence type="ECO:0000256" key="8">
    <source>
        <dbReference type="ARBA" id="ARBA00023014"/>
    </source>
</evidence>
<evidence type="ECO:0000313" key="12">
    <source>
        <dbReference type="EMBL" id="REE28807.1"/>
    </source>
</evidence>
<comment type="cofactor">
    <cofactor evidence="3">
        <name>[4Fe-4S] cluster</name>
        <dbReference type="ChEBI" id="CHEBI:49883"/>
    </cofactor>
</comment>
<feature type="domain" description="Pyruvate ferredoxin oxidoreductase beta subunit C-terminal" evidence="11">
    <location>
        <begin position="198"/>
        <end position="262"/>
    </location>
</feature>
<comment type="cofactor">
    <cofactor evidence="2">
        <name>thiamine diphosphate</name>
        <dbReference type="ChEBI" id="CHEBI:58937"/>
    </cofactor>
</comment>
<reference evidence="12 13" key="1">
    <citation type="submission" date="2018-07" db="EMBL/GenBank/DDBJ databases">
        <title>Genomic Encyclopedia of Type Strains, Phase IV (KMG-IV): sequencing the most valuable type-strain genomes for metagenomic binning, comparative biology and taxonomic classification.</title>
        <authorList>
            <person name="Goeker M."/>
        </authorList>
    </citation>
    <scope>NUCLEOTIDE SEQUENCE [LARGE SCALE GENOMIC DNA]</scope>
    <source>
        <strain evidence="12 13">DSM 7466</strain>
    </source>
</reference>
<dbReference type="NCBIfam" id="NF008821">
    <property type="entry name" value="PRK11869.1"/>
    <property type="match status" value="1"/>
</dbReference>
<evidence type="ECO:0000256" key="4">
    <source>
        <dbReference type="ARBA" id="ARBA00022723"/>
    </source>
</evidence>
<evidence type="ECO:0000256" key="7">
    <source>
        <dbReference type="ARBA" id="ARBA00023004"/>
    </source>
</evidence>
<dbReference type="PANTHER" id="PTHR48084:SF4">
    <property type="entry name" value="2-OXOGLUTARATE OXIDOREDUCTASE SUBUNIT KORB"/>
    <property type="match status" value="1"/>
</dbReference>
<protein>
    <submittedName>
        <fullName evidence="12">2-oxoglutarate ferredoxin oxidoreductase subunit beta</fullName>
    </submittedName>
</protein>
<dbReference type="AlphaFoldDB" id="A0A371NE85"/>
<keyword evidence="5" id="KW-0460">Magnesium</keyword>
<organism evidence="12 13">
    <name type="scientific">Methanothermobacter defluvii</name>
    <dbReference type="NCBI Taxonomy" id="49339"/>
    <lineage>
        <taxon>Archaea</taxon>
        <taxon>Methanobacteriati</taxon>
        <taxon>Methanobacteriota</taxon>
        <taxon>Methanomada group</taxon>
        <taxon>Methanobacteria</taxon>
        <taxon>Methanobacteriales</taxon>
        <taxon>Methanobacteriaceae</taxon>
        <taxon>Methanothermobacter</taxon>
    </lineage>
</organism>
<keyword evidence="9" id="KW-0786">Thiamine pyrophosphate</keyword>
<comment type="caution">
    <text evidence="12">The sequence shown here is derived from an EMBL/GenBank/DDBJ whole genome shotgun (WGS) entry which is preliminary data.</text>
</comment>
<keyword evidence="6" id="KW-0560">Oxidoreductase</keyword>
<dbReference type="Gene3D" id="3.40.50.970">
    <property type="match status" value="1"/>
</dbReference>
<gene>
    <name evidence="12" type="ORF">C7452_0831</name>
</gene>
<dbReference type="PANTHER" id="PTHR48084">
    <property type="entry name" value="2-OXOGLUTARATE OXIDOREDUCTASE SUBUNIT KORB-RELATED"/>
    <property type="match status" value="1"/>
</dbReference>
<sequence>MRPEDYDMNVDIAWCPGCGNFSILRALKMALADLDIPPERLVLVSGIGQAGKLPQYLKCNHFNGLHGRSLPAAVAIKATNPDLTVIDVSGDGCMYGEGGNHLIHNIRRNPDITTIVHDNMVYGLTKGQASPTSQPGFKTPVQVQGVFEEPFNPLAVAVALGATFVARAFSGDVERTREILVEAISHHGYALVDIFQPCVTFNRVNTFQWFREHTYYTDHDPADRLLALEKSLEGYGGGRFPLGVIYRVEGERTFEENLSVYHGDATPLWRRSHDPDKLKRLIESRRMV</sequence>
<proteinExistence type="predicted"/>
<comment type="cofactor">
    <cofactor evidence="1">
        <name>Mg(2+)</name>
        <dbReference type="ChEBI" id="CHEBI:18420"/>
    </cofactor>
</comment>
<dbReference type="NCBIfam" id="TIGR02177">
    <property type="entry name" value="PorB_KorB"/>
    <property type="match status" value="1"/>
</dbReference>
<dbReference type="EMBL" id="QREL01000001">
    <property type="protein sequence ID" value="REE28807.1"/>
    <property type="molecule type" value="Genomic_DNA"/>
</dbReference>
<dbReference type="InterPro" id="IPR011766">
    <property type="entry name" value="TPP_enzyme_TPP-bd"/>
</dbReference>
<dbReference type="InterPro" id="IPR029061">
    <property type="entry name" value="THDP-binding"/>
</dbReference>
<evidence type="ECO:0000256" key="2">
    <source>
        <dbReference type="ARBA" id="ARBA00001964"/>
    </source>
</evidence>
<evidence type="ECO:0000256" key="1">
    <source>
        <dbReference type="ARBA" id="ARBA00001946"/>
    </source>
</evidence>
<evidence type="ECO:0000259" key="10">
    <source>
        <dbReference type="Pfam" id="PF02775"/>
    </source>
</evidence>
<dbReference type="GO" id="GO:0046872">
    <property type="term" value="F:metal ion binding"/>
    <property type="evidence" value="ECO:0007669"/>
    <property type="project" value="UniProtKB-KW"/>
</dbReference>
<dbReference type="GO" id="GO:0044272">
    <property type="term" value="P:sulfur compound biosynthetic process"/>
    <property type="evidence" value="ECO:0007669"/>
    <property type="project" value="UniProtKB-ARBA"/>
</dbReference>
<keyword evidence="7" id="KW-0408">Iron</keyword>
<dbReference type="InterPro" id="IPR011896">
    <property type="entry name" value="OFOB"/>
</dbReference>
<evidence type="ECO:0000313" key="13">
    <source>
        <dbReference type="Proteomes" id="UP000256864"/>
    </source>
</evidence>
<name>A0A371NE85_9EURY</name>
<keyword evidence="4" id="KW-0479">Metal-binding</keyword>
<keyword evidence="8" id="KW-0411">Iron-sulfur</keyword>
<dbReference type="SUPFAM" id="SSF52518">
    <property type="entry name" value="Thiamin diphosphate-binding fold (THDP-binding)"/>
    <property type="match status" value="1"/>
</dbReference>
<dbReference type="Pfam" id="PF12367">
    <property type="entry name" value="PFO_beta_C"/>
    <property type="match status" value="1"/>
</dbReference>
<dbReference type="GO" id="GO:0016625">
    <property type="term" value="F:oxidoreductase activity, acting on the aldehyde or oxo group of donors, iron-sulfur protein as acceptor"/>
    <property type="evidence" value="ECO:0007669"/>
    <property type="project" value="UniProtKB-ARBA"/>
</dbReference>
<evidence type="ECO:0000256" key="5">
    <source>
        <dbReference type="ARBA" id="ARBA00022842"/>
    </source>
</evidence>
<dbReference type="CDD" id="cd03375">
    <property type="entry name" value="TPP_OGFOR"/>
    <property type="match status" value="1"/>
</dbReference>